<dbReference type="RefSeq" id="WP_008908327.1">
    <property type="nucleotide sequence ID" value="NZ_CAKP01000047.1"/>
</dbReference>
<dbReference type="Proteomes" id="UP000007652">
    <property type="component" value="Unassembled WGS sequence"/>
</dbReference>
<protein>
    <submittedName>
        <fullName evidence="1">Uncharacterized protein</fullName>
    </submittedName>
</protein>
<proteinExistence type="predicted"/>
<name>I7KTG6_9CLOT</name>
<organism evidence="1 2">
    <name type="scientific">Caloramator australicus RC3</name>
    <dbReference type="NCBI Taxonomy" id="857293"/>
    <lineage>
        <taxon>Bacteria</taxon>
        <taxon>Bacillati</taxon>
        <taxon>Bacillota</taxon>
        <taxon>Clostridia</taxon>
        <taxon>Eubacteriales</taxon>
        <taxon>Clostridiaceae</taxon>
        <taxon>Caloramator</taxon>
    </lineage>
</organism>
<comment type="caution">
    <text evidence="1">The sequence shown here is derived from an EMBL/GenBank/DDBJ whole genome shotgun (WGS) entry which is preliminary data.</text>
</comment>
<gene>
    <name evidence="1" type="ORF">CAAU_0969</name>
</gene>
<evidence type="ECO:0000313" key="1">
    <source>
        <dbReference type="EMBL" id="CCJ33053.1"/>
    </source>
</evidence>
<keyword evidence="2" id="KW-1185">Reference proteome</keyword>
<accession>I7KTG6</accession>
<dbReference type="AlphaFoldDB" id="I7KTG6"/>
<dbReference type="EMBL" id="CAKP01000047">
    <property type="protein sequence ID" value="CCJ33053.1"/>
    <property type="molecule type" value="Genomic_DNA"/>
</dbReference>
<reference evidence="1 2" key="1">
    <citation type="journal article" date="2011" name="J. Bacteriol.">
        <title>Draft genome sequence of Caloramator australicus strain RC3T, a thermoanaerobe from the Great Artesian Basin of Australia.</title>
        <authorList>
            <person name="Ogg C.D."/>
            <person name="Patel B.K.C."/>
        </authorList>
    </citation>
    <scope>NUCLEOTIDE SEQUENCE [LARGE SCALE GENOMIC DNA]</scope>
    <source>
        <strain evidence="1 2">RC3</strain>
    </source>
</reference>
<dbReference type="OrthoDB" id="9852568at2"/>
<evidence type="ECO:0000313" key="2">
    <source>
        <dbReference type="Proteomes" id="UP000007652"/>
    </source>
</evidence>
<sequence length="80" mass="9160">MKISAAKINKCSSLKELQQRYKRLIVQKVAVKISFKFIVTYFNGCLIVVVNSNVPEEEYINDLKQALINAAIKKETSIRK</sequence>
<dbReference type="STRING" id="857293.CAAU_0969"/>